<reference evidence="4 5" key="1">
    <citation type="submission" date="2015-01" db="EMBL/GenBank/DDBJ databases">
        <title>Genome sequence of Mycobacterium llatzerense and Mycobacterium immunogenum recovered from brain abscess.</title>
        <authorList>
            <person name="Greninger A.L."/>
            <person name="Langelier C."/>
            <person name="Cunningham G."/>
            <person name="Chiu C.Y."/>
            <person name="Miller S."/>
        </authorList>
    </citation>
    <scope>NUCLEOTIDE SEQUENCE [LARGE SCALE GENOMIC DNA]</scope>
    <source>
        <strain evidence="4 5">CLUC14</strain>
    </source>
</reference>
<dbReference type="EMBL" id="JXST01000040">
    <property type="protein sequence ID" value="KIU14605.1"/>
    <property type="molecule type" value="Genomic_DNA"/>
</dbReference>
<dbReference type="RefSeq" id="WP_043987543.1">
    <property type="nucleotide sequence ID" value="NZ_JXST01000040.1"/>
</dbReference>
<dbReference type="InterPro" id="IPR000030">
    <property type="entry name" value="PPE_dom"/>
</dbReference>
<dbReference type="PATRIC" id="fig|280871.6.peg.4827"/>
<dbReference type="Proteomes" id="UP000032221">
    <property type="component" value="Unassembled WGS sequence"/>
</dbReference>
<dbReference type="AlphaFoldDB" id="A0A0D1L0R2"/>
<dbReference type="InterPro" id="IPR038332">
    <property type="entry name" value="PPE_sf"/>
</dbReference>
<evidence type="ECO:0000259" key="3">
    <source>
        <dbReference type="Pfam" id="PF00823"/>
    </source>
</evidence>
<dbReference type="SUPFAM" id="SSF140459">
    <property type="entry name" value="PE/PPE dimer-like"/>
    <property type="match status" value="1"/>
</dbReference>
<evidence type="ECO:0000256" key="1">
    <source>
        <dbReference type="ARBA" id="ARBA00010652"/>
    </source>
</evidence>
<proteinExistence type="inferred from homology"/>
<accession>A0A0D1L0R2</accession>
<evidence type="ECO:0000256" key="2">
    <source>
        <dbReference type="SAM" id="MobiDB-lite"/>
    </source>
</evidence>
<gene>
    <name evidence="4" type="ORF">TL10_23330</name>
</gene>
<organism evidence="4 5">
    <name type="scientific">Mycolicibacterium llatzerense</name>
    <dbReference type="NCBI Taxonomy" id="280871"/>
    <lineage>
        <taxon>Bacteria</taxon>
        <taxon>Bacillati</taxon>
        <taxon>Actinomycetota</taxon>
        <taxon>Actinomycetes</taxon>
        <taxon>Mycobacteriales</taxon>
        <taxon>Mycobacteriaceae</taxon>
        <taxon>Mycolicibacterium</taxon>
    </lineage>
</organism>
<comment type="similarity">
    <text evidence="1">Belongs to the mycobacterial PPE family.</text>
</comment>
<feature type="domain" description="PPE" evidence="3">
    <location>
        <begin position="125"/>
        <end position="279"/>
    </location>
</feature>
<protein>
    <recommendedName>
        <fullName evidence="3">PPE domain-containing protein</fullName>
    </recommendedName>
</protein>
<comment type="caution">
    <text evidence="4">The sequence shown here is derived from an EMBL/GenBank/DDBJ whole genome shotgun (WGS) entry which is preliminary data.</text>
</comment>
<name>A0A0D1L0R2_9MYCO</name>
<evidence type="ECO:0000313" key="4">
    <source>
        <dbReference type="EMBL" id="KIU14605.1"/>
    </source>
</evidence>
<feature type="region of interest" description="Disordered" evidence="2">
    <location>
        <begin position="88"/>
        <end position="140"/>
    </location>
</feature>
<dbReference type="OrthoDB" id="4601892at2"/>
<evidence type="ECO:0000313" key="5">
    <source>
        <dbReference type="Proteomes" id="UP000032221"/>
    </source>
</evidence>
<sequence length="455" mass="46555">MTIILDATGLTAAAGQLSGSAGLHTPAVAEPPGLDLTSVSAVAQINAASSALATLLNHGSALREVGGLAVAGTALMLQGQDDANASSILNGGAGSGPATSAPTIPSVPHPDVPVIPSVPTAPAPLPGEAHSQALYGGPGSSSLHQFADQWANHAQQLRRQAETIINAGHAIDASWDDGHQRAGANTREHAAWLDSMGDEAEKLSRHARTVAQGFDTAKANTPSPHEFAQAHQDLQAAMQRFAATKGANAAEVQMRTQDIAHKQTQATTAMADYHTQVAEGSLSSATESLKTAPPIAKGGGSGNADPGGRNTPGVQAVDYKPGDEHHYAPIIRGPNGLGPANTPGGPRWVELGDGTGNWVRQDELPGLQILKPGAPGPATVYDGHGNPVPWVELGKGSGAWVPQSAFPKAQFLPPGALGQYGWDEYLPHSGIWLPSKDLKIDPLDPSPPTGAVLPA</sequence>
<dbReference type="Gene3D" id="1.20.1260.20">
    <property type="entry name" value="PPE superfamily"/>
    <property type="match status" value="1"/>
</dbReference>
<keyword evidence="5" id="KW-1185">Reference proteome</keyword>
<feature type="region of interest" description="Disordered" evidence="2">
    <location>
        <begin position="281"/>
        <end position="313"/>
    </location>
</feature>
<dbReference type="Pfam" id="PF00823">
    <property type="entry name" value="PPE"/>
    <property type="match status" value="1"/>
</dbReference>